<dbReference type="Proteomes" id="UP000887159">
    <property type="component" value="Unassembled WGS sequence"/>
</dbReference>
<reference evidence="1" key="1">
    <citation type="submission" date="2020-08" db="EMBL/GenBank/DDBJ databases">
        <title>Multicomponent nature underlies the extraordinary mechanical properties of spider dragline silk.</title>
        <authorList>
            <person name="Kono N."/>
            <person name="Nakamura H."/>
            <person name="Mori M."/>
            <person name="Yoshida Y."/>
            <person name="Ohtoshi R."/>
            <person name="Malay A.D."/>
            <person name="Moran D.A.P."/>
            <person name="Tomita M."/>
            <person name="Numata K."/>
            <person name="Arakawa K."/>
        </authorList>
    </citation>
    <scope>NUCLEOTIDE SEQUENCE</scope>
</reference>
<evidence type="ECO:0000313" key="2">
    <source>
        <dbReference type="Proteomes" id="UP000887159"/>
    </source>
</evidence>
<organism evidence="1 2">
    <name type="scientific">Trichonephila clavipes</name>
    <name type="common">Golden silk orbweaver</name>
    <name type="synonym">Nephila clavipes</name>
    <dbReference type="NCBI Taxonomy" id="2585209"/>
    <lineage>
        <taxon>Eukaryota</taxon>
        <taxon>Metazoa</taxon>
        <taxon>Ecdysozoa</taxon>
        <taxon>Arthropoda</taxon>
        <taxon>Chelicerata</taxon>
        <taxon>Arachnida</taxon>
        <taxon>Araneae</taxon>
        <taxon>Araneomorphae</taxon>
        <taxon>Entelegynae</taxon>
        <taxon>Araneoidea</taxon>
        <taxon>Nephilidae</taxon>
        <taxon>Trichonephila</taxon>
    </lineage>
</organism>
<gene>
    <name evidence="1" type="ORF">TNCV_752351</name>
</gene>
<dbReference type="EMBL" id="BMAU01021397">
    <property type="protein sequence ID" value="GFY31273.1"/>
    <property type="molecule type" value="Genomic_DNA"/>
</dbReference>
<name>A0A8X6WAH1_TRICX</name>
<keyword evidence="2" id="KW-1185">Reference proteome</keyword>
<sequence>MSQHSRQYGALATEDEMESCEFCGRPCTSEAASNCLFTAELDDRRSELIVEPSVRVLVSLKTRRAERLMHVKSVEIQNPHIGVVWKFGVWDLSSDVVLVT</sequence>
<protein>
    <submittedName>
        <fullName evidence="1">Uncharacterized protein</fullName>
    </submittedName>
</protein>
<dbReference type="AlphaFoldDB" id="A0A8X6WAH1"/>
<comment type="caution">
    <text evidence="1">The sequence shown here is derived from an EMBL/GenBank/DDBJ whole genome shotgun (WGS) entry which is preliminary data.</text>
</comment>
<proteinExistence type="predicted"/>
<evidence type="ECO:0000313" key="1">
    <source>
        <dbReference type="EMBL" id="GFY31273.1"/>
    </source>
</evidence>
<accession>A0A8X6WAH1</accession>